<dbReference type="Proteomes" id="UP000324996">
    <property type="component" value="Unassembled WGS sequence"/>
</dbReference>
<dbReference type="RefSeq" id="WP_042086873.1">
    <property type="nucleotide sequence ID" value="NZ_BKCN01000018.1"/>
</dbReference>
<keyword evidence="5" id="KW-0808">Transferase</keyword>
<keyword evidence="4" id="KW-0597">Phosphoprotein</keyword>
<evidence type="ECO:0000259" key="13">
    <source>
        <dbReference type="PROSITE" id="PS51371"/>
    </source>
</evidence>
<protein>
    <recommendedName>
        <fullName evidence="3">histidine kinase</fullName>
        <ecNumber evidence="3">2.7.13.3</ecNumber>
    </recommendedName>
</protein>
<dbReference type="PROSITE" id="PS51371">
    <property type="entry name" value="CBS"/>
    <property type="match status" value="1"/>
</dbReference>
<dbReference type="Gene3D" id="3.30.565.10">
    <property type="entry name" value="Histidine kinase-like ATPase, C-terminal domain"/>
    <property type="match status" value="1"/>
</dbReference>
<keyword evidence="6" id="KW-0547">Nucleotide-binding</keyword>
<dbReference type="FunFam" id="1.10.287.130:FF:000038">
    <property type="entry name" value="Sensory transduction histidine kinase"/>
    <property type="match status" value="1"/>
</dbReference>
<evidence type="ECO:0000256" key="10">
    <source>
        <dbReference type="ARBA" id="ARBA00023136"/>
    </source>
</evidence>
<keyword evidence="11" id="KW-0129">CBS domain</keyword>
<dbReference type="SUPFAM" id="SSF55874">
    <property type="entry name" value="ATPase domain of HSP90 chaperone/DNA topoisomerase II/histidine kinase"/>
    <property type="match status" value="1"/>
</dbReference>
<feature type="domain" description="Histidine kinase" evidence="12">
    <location>
        <begin position="159"/>
        <end position="380"/>
    </location>
</feature>
<dbReference type="EMBL" id="BKCN01000018">
    <property type="protein sequence ID" value="GER05146.1"/>
    <property type="molecule type" value="Genomic_DNA"/>
</dbReference>
<proteinExistence type="predicted"/>
<accession>A0A5A7NDY8</accession>
<evidence type="ECO:0000256" key="7">
    <source>
        <dbReference type="ARBA" id="ARBA00022777"/>
    </source>
</evidence>
<evidence type="ECO:0000256" key="8">
    <source>
        <dbReference type="ARBA" id="ARBA00022840"/>
    </source>
</evidence>
<organism evidence="14 15">
    <name type="scientific">Iodidimonas nitroreducens</name>
    <dbReference type="NCBI Taxonomy" id="1236968"/>
    <lineage>
        <taxon>Bacteria</taxon>
        <taxon>Pseudomonadati</taxon>
        <taxon>Pseudomonadota</taxon>
        <taxon>Alphaproteobacteria</taxon>
        <taxon>Iodidimonadales</taxon>
        <taxon>Iodidimonadaceae</taxon>
        <taxon>Iodidimonas</taxon>
    </lineage>
</organism>
<evidence type="ECO:0000256" key="11">
    <source>
        <dbReference type="PROSITE-ProRule" id="PRU00703"/>
    </source>
</evidence>
<dbReference type="InterPro" id="IPR004358">
    <property type="entry name" value="Sig_transdc_His_kin-like_C"/>
</dbReference>
<evidence type="ECO:0000313" key="15">
    <source>
        <dbReference type="Proteomes" id="UP000324996"/>
    </source>
</evidence>
<dbReference type="PROSITE" id="PS50109">
    <property type="entry name" value="HIS_KIN"/>
    <property type="match status" value="1"/>
</dbReference>
<dbReference type="GO" id="GO:0005886">
    <property type="term" value="C:plasma membrane"/>
    <property type="evidence" value="ECO:0007669"/>
    <property type="project" value="TreeGrafter"/>
</dbReference>
<dbReference type="GO" id="GO:0005524">
    <property type="term" value="F:ATP binding"/>
    <property type="evidence" value="ECO:0007669"/>
    <property type="project" value="UniProtKB-KW"/>
</dbReference>
<dbReference type="Gene3D" id="1.10.287.130">
    <property type="match status" value="1"/>
</dbReference>
<evidence type="ECO:0000313" key="14">
    <source>
        <dbReference type="EMBL" id="GER05146.1"/>
    </source>
</evidence>
<evidence type="ECO:0000259" key="12">
    <source>
        <dbReference type="PROSITE" id="PS50109"/>
    </source>
</evidence>
<dbReference type="InterPro" id="IPR003594">
    <property type="entry name" value="HATPase_dom"/>
</dbReference>
<dbReference type="PANTHER" id="PTHR43047">
    <property type="entry name" value="TWO-COMPONENT HISTIDINE PROTEIN KINASE"/>
    <property type="match status" value="1"/>
</dbReference>
<dbReference type="SUPFAM" id="SSF54631">
    <property type="entry name" value="CBS-domain pair"/>
    <property type="match status" value="1"/>
</dbReference>
<evidence type="ECO:0000256" key="1">
    <source>
        <dbReference type="ARBA" id="ARBA00000085"/>
    </source>
</evidence>
<dbReference type="InterPro" id="IPR036890">
    <property type="entry name" value="HATPase_C_sf"/>
</dbReference>
<dbReference type="GO" id="GO:0000155">
    <property type="term" value="F:phosphorelay sensor kinase activity"/>
    <property type="evidence" value="ECO:0007669"/>
    <property type="project" value="InterPro"/>
</dbReference>
<dbReference type="InterPro" id="IPR005467">
    <property type="entry name" value="His_kinase_dom"/>
</dbReference>
<reference evidence="14 15" key="1">
    <citation type="submission" date="2019-09" db="EMBL/GenBank/DDBJ databases">
        <title>NBRP : Genome information of microbial organism related human and environment.</title>
        <authorList>
            <person name="Hattori M."/>
            <person name="Oshima K."/>
            <person name="Inaba H."/>
            <person name="Suda W."/>
            <person name="Sakamoto M."/>
            <person name="Iino T."/>
            <person name="Kitahara M."/>
            <person name="Oshida Y."/>
            <person name="Iida T."/>
            <person name="Kudo T."/>
            <person name="Itoh T."/>
            <person name="Ohkuma M."/>
        </authorList>
    </citation>
    <scope>NUCLEOTIDE SEQUENCE [LARGE SCALE GENOMIC DNA]</scope>
    <source>
        <strain evidence="14 15">Q-1</strain>
    </source>
</reference>
<dbReference type="SUPFAM" id="SSF47384">
    <property type="entry name" value="Homodimeric domain of signal transducing histidine kinase"/>
    <property type="match status" value="1"/>
</dbReference>
<sequence length="394" mass="43625">MDIIEALATDAPVVGPDALCAEVYEIFSGETDLLAIAVVEDGKPLGLVNRHELTLRLADRFGRPLFEKKPITRLMDSTPLIVDGRMSIELLGQFILDERPAALTQGFIVTKNDLYAGIGTPLSMLQMSVVRAKMRSAELEQAKIAAETANRTKSMFLANMSHELRTPLNAIIGFTDFMRAETLGRIEPRQYAEYIEDVNESGKHLLNVINAILDMSKVEANRLVLQEDYVDIEDVARVVMRMLRETAMRRGINLHLDAPAGLPDIYADGQLMRQILVNLINNSIKFSGESKDIYIRMQITETGEFVLTVEDHGIGIAERDLAQVLEPFGQAEGHLARKAEGTGLGLPLCKALTEAHGGRLELHSIWGKGTRVDVILPASRIIDLKTSDRMQTLV</sequence>
<dbReference type="EC" id="2.7.13.3" evidence="3"/>
<keyword evidence="10" id="KW-0472">Membrane</keyword>
<gene>
    <name evidence="14" type="ORF">JCM17846_28280</name>
</gene>
<dbReference type="CDD" id="cd00082">
    <property type="entry name" value="HisKA"/>
    <property type="match status" value="1"/>
</dbReference>
<comment type="catalytic activity">
    <reaction evidence="1">
        <text>ATP + protein L-histidine = ADP + protein N-phospho-L-histidine.</text>
        <dbReference type="EC" id="2.7.13.3"/>
    </reaction>
</comment>
<dbReference type="Pfam" id="PF00512">
    <property type="entry name" value="HisKA"/>
    <property type="match status" value="1"/>
</dbReference>
<evidence type="ECO:0000256" key="5">
    <source>
        <dbReference type="ARBA" id="ARBA00022679"/>
    </source>
</evidence>
<dbReference type="CDD" id="cd04598">
    <property type="entry name" value="CBS_pair_GGDEF_EAL"/>
    <property type="match status" value="1"/>
</dbReference>
<evidence type="ECO:0000256" key="4">
    <source>
        <dbReference type="ARBA" id="ARBA00022553"/>
    </source>
</evidence>
<name>A0A5A7NDY8_9PROT</name>
<evidence type="ECO:0000256" key="9">
    <source>
        <dbReference type="ARBA" id="ARBA00023012"/>
    </source>
</evidence>
<keyword evidence="15" id="KW-1185">Reference proteome</keyword>
<keyword evidence="8" id="KW-0067">ATP-binding</keyword>
<evidence type="ECO:0000256" key="6">
    <source>
        <dbReference type="ARBA" id="ARBA00022741"/>
    </source>
</evidence>
<dbReference type="SMART" id="SM00387">
    <property type="entry name" value="HATPase_c"/>
    <property type="match status" value="1"/>
</dbReference>
<keyword evidence="7" id="KW-0418">Kinase</keyword>
<dbReference type="GO" id="GO:0009927">
    <property type="term" value="F:histidine phosphotransfer kinase activity"/>
    <property type="evidence" value="ECO:0007669"/>
    <property type="project" value="TreeGrafter"/>
</dbReference>
<evidence type="ECO:0000256" key="2">
    <source>
        <dbReference type="ARBA" id="ARBA00004370"/>
    </source>
</evidence>
<dbReference type="InterPro" id="IPR000644">
    <property type="entry name" value="CBS_dom"/>
</dbReference>
<dbReference type="PANTHER" id="PTHR43047:SF63">
    <property type="entry name" value="HISTIDINE KINASE"/>
    <property type="match status" value="1"/>
</dbReference>
<dbReference type="SMART" id="SM00388">
    <property type="entry name" value="HisKA"/>
    <property type="match status" value="1"/>
</dbReference>
<dbReference type="PRINTS" id="PR00344">
    <property type="entry name" value="BCTRLSENSOR"/>
</dbReference>
<keyword evidence="9" id="KW-0902">Two-component regulatory system</keyword>
<feature type="domain" description="CBS" evidence="13">
    <location>
        <begin position="7"/>
        <end position="65"/>
    </location>
</feature>
<comment type="subcellular location">
    <subcellularLocation>
        <location evidence="2">Membrane</location>
    </subcellularLocation>
</comment>
<dbReference type="Pfam" id="PF02518">
    <property type="entry name" value="HATPase_c"/>
    <property type="match status" value="1"/>
</dbReference>
<dbReference type="InterPro" id="IPR036097">
    <property type="entry name" value="HisK_dim/P_sf"/>
</dbReference>
<dbReference type="AlphaFoldDB" id="A0A5A7NDY8"/>
<dbReference type="InterPro" id="IPR003661">
    <property type="entry name" value="HisK_dim/P_dom"/>
</dbReference>
<dbReference type="InterPro" id="IPR046342">
    <property type="entry name" value="CBS_dom_sf"/>
</dbReference>
<evidence type="ECO:0000256" key="3">
    <source>
        <dbReference type="ARBA" id="ARBA00012438"/>
    </source>
</evidence>
<comment type="caution">
    <text evidence="14">The sequence shown here is derived from an EMBL/GenBank/DDBJ whole genome shotgun (WGS) entry which is preliminary data.</text>
</comment>